<dbReference type="InterPro" id="IPR029069">
    <property type="entry name" value="HotDog_dom_sf"/>
</dbReference>
<evidence type="ECO:0000259" key="6">
    <source>
        <dbReference type="PROSITE" id="PS51770"/>
    </source>
</evidence>
<accession>A0A2S5B9U7</accession>
<keyword evidence="4" id="KW-0809">Transit peptide</keyword>
<dbReference type="InterPro" id="IPR033120">
    <property type="entry name" value="HOTDOG_ACOT"/>
</dbReference>
<feature type="compositionally biased region" description="Polar residues" evidence="5">
    <location>
        <begin position="39"/>
        <end position="48"/>
    </location>
</feature>
<dbReference type="GO" id="GO:0047617">
    <property type="term" value="F:fatty acyl-CoA hydrolase activity"/>
    <property type="evidence" value="ECO:0007669"/>
    <property type="project" value="TreeGrafter"/>
</dbReference>
<feature type="compositionally biased region" description="Low complexity" evidence="5">
    <location>
        <begin position="25"/>
        <end position="38"/>
    </location>
</feature>
<dbReference type="CDD" id="cd03442">
    <property type="entry name" value="BFIT_BACH"/>
    <property type="match status" value="2"/>
</dbReference>
<evidence type="ECO:0000256" key="4">
    <source>
        <dbReference type="ARBA" id="ARBA00022946"/>
    </source>
</evidence>
<dbReference type="OrthoDB" id="331699at2759"/>
<dbReference type="PROSITE" id="PS51770">
    <property type="entry name" value="HOTDOG_ACOT"/>
    <property type="match status" value="2"/>
</dbReference>
<dbReference type="GO" id="GO:0005739">
    <property type="term" value="C:mitochondrion"/>
    <property type="evidence" value="ECO:0007669"/>
    <property type="project" value="TreeGrafter"/>
</dbReference>
<dbReference type="EMBL" id="PJQD01000036">
    <property type="protein sequence ID" value="POY73544.1"/>
    <property type="molecule type" value="Genomic_DNA"/>
</dbReference>
<keyword evidence="3" id="KW-0378">Hydrolase</keyword>
<dbReference type="AlphaFoldDB" id="A0A2S5B9U7"/>
<feature type="domain" description="HotDog ACOT-type" evidence="6">
    <location>
        <begin position="343"/>
        <end position="459"/>
    </location>
</feature>
<protein>
    <recommendedName>
        <fullName evidence="6">HotDog ACOT-type domain-containing protein</fullName>
    </recommendedName>
</protein>
<gene>
    <name evidence="7" type="ORF">BMF94_3482</name>
</gene>
<dbReference type="PANTHER" id="PTHR12655:SF0">
    <property type="entry name" value="ACYL-COENZYME A THIOESTERASE 9, MITOCHONDRIAL"/>
    <property type="match status" value="1"/>
</dbReference>
<dbReference type="SUPFAM" id="SSF54637">
    <property type="entry name" value="Thioesterase/thiol ester dehydrase-isomerase"/>
    <property type="match status" value="2"/>
</dbReference>
<evidence type="ECO:0000256" key="5">
    <source>
        <dbReference type="SAM" id="MobiDB-lite"/>
    </source>
</evidence>
<proteinExistence type="inferred from homology"/>
<evidence type="ECO:0000256" key="2">
    <source>
        <dbReference type="ARBA" id="ARBA00022737"/>
    </source>
</evidence>
<evidence type="ECO:0000313" key="8">
    <source>
        <dbReference type="Proteomes" id="UP000237144"/>
    </source>
</evidence>
<evidence type="ECO:0000256" key="3">
    <source>
        <dbReference type="ARBA" id="ARBA00022801"/>
    </source>
</evidence>
<dbReference type="Proteomes" id="UP000237144">
    <property type="component" value="Unassembled WGS sequence"/>
</dbReference>
<dbReference type="Gene3D" id="3.10.129.10">
    <property type="entry name" value="Hotdog Thioesterase"/>
    <property type="match status" value="2"/>
</dbReference>
<dbReference type="STRING" id="741276.A0A2S5B9U7"/>
<organism evidence="7 8">
    <name type="scientific">Rhodotorula taiwanensis</name>
    <dbReference type="NCBI Taxonomy" id="741276"/>
    <lineage>
        <taxon>Eukaryota</taxon>
        <taxon>Fungi</taxon>
        <taxon>Dikarya</taxon>
        <taxon>Basidiomycota</taxon>
        <taxon>Pucciniomycotina</taxon>
        <taxon>Microbotryomycetes</taxon>
        <taxon>Sporidiobolales</taxon>
        <taxon>Sporidiobolaceae</taxon>
        <taxon>Rhodotorula</taxon>
    </lineage>
</organism>
<feature type="region of interest" description="Disordered" evidence="5">
    <location>
        <begin position="1"/>
        <end position="68"/>
    </location>
</feature>
<comment type="caution">
    <text evidence="7">The sequence shown here is derived from an EMBL/GenBank/DDBJ whole genome shotgun (WGS) entry which is preliminary data.</text>
</comment>
<feature type="domain" description="HotDog ACOT-type" evidence="6">
    <location>
        <begin position="137"/>
        <end position="267"/>
    </location>
</feature>
<feature type="compositionally biased region" description="Polar residues" evidence="5">
    <location>
        <begin position="1"/>
        <end position="14"/>
    </location>
</feature>
<keyword evidence="8" id="KW-1185">Reference proteome</keyword>
<dbReference type="GO" id="GO:0006637">
    <property type="term" value="P:acyl-CoA metabolic process"/>
    <property type="evidence" value="ECO:0007669"/>
    <property type="project" value="TreeGrafter"/>
</dbReference>
<comment type="similarity">
    <text evidence="1">Belongs to the acyl coenzyme A hydrolase family.</text>
</comment>
<reference evidence="7 8" key="1">
    <citation type="journal article" date="2018" name="Front. Microbiol.">
        <title>Prospects for Fungal Bioremediation of Acidic Radioactive Waste Sites: Characterization and Genome Sequence of Rhodotorula taiwanensis MD1149.</title>
        <authorList>
            <person name="Tkavc R."/>
            <person name="Matrosova V.Y."/>
            <person name="Grichenko O.E."/>
            <person name="Gostincar C."/>
            <person name="Volpe R.P."/>
            <person name="Klimenkova P."/>
            <person name="Gaidamakova E.K."/>
            <person name="Zhou C.E."/>
            <person name="Stewart B.J."/>
            <person name="Lyman M.G."/>
            <person name="Malfatti S.A."/>
            <person name="Rubinfeld B."/>
            <person name="Courtot M."/>
            <person name="Singh J."/>
            <person name="Dalgard C.L."/>
            <person name="Hamilton T."/>
            <person name="Frey K.G."/>
            <person name="Gunde-Cimerman N."/>
            <person name="Dugan L."/>
            <person name="Daly M.J."/>
        </authorList>
    </citation>
    <scope>NUCLEOTIDE SEQUENCE [LARGE SCALE GENOMIC DNA]</scope>
    <source>
        <strain evidence="7 8">MD1149</strain>
    </source>
</reference>
<evidence type="ECO:0000313" key="7">
    <source>
        <dbReference type="EMBL" id="POY73544.1"/>
    </source>
</evidence>
<keyword evidence="2" id="KW-0677">Repeat</keyword>
<sequence>MQSTRQLLQRTVRQAASRPAASKWATATGTARTRANATPSAIRQLSSTARKDEASPSSLLTEHAAPEAEGEAVNRIDSLLKLTDRLSRQSRNAALPLNLRAQGSYVKGEPAPPVMAEDEELVPLPETRRMGDSYVQLDLPFSTDAALREQYVGGLSKVRLGRLMEDFDSLAGAAAYRHVLPDGVDIVEASKYGFYLVTAAVDRMDLLRPLQNADGSVPDLRLSGHVSYTTSSSLEVFLRMATIPSSPTDESATILIGRFAMACRSVKGGKHNVPQLLVDGPEEQAMWSMGRDMREGKKKRSGASLNKTPPTAEEAAMMHNLFLQRSEIYDRKTPTPSDIIFMSDTRVSSASLMHPAERNVHNKIFGGFLMRLAYETAYSTACLFSRSPVTFVSLDELQFAQPVEIGSLLLLDSKVTFSPMVGEHHSFHVSVEAATCDLYTGEKKITNTFHYTFSAERPLSRHVVPKTYRQAMQWLDAQRRRRVGIEVRQAYTQAL</sequence>
<dbReference type="PANTHER" id="PTHR12655">
    <property type="entry name" value="ACYL-COA THIOESTERASE"/>
    <property type="match status" value="1"/>
</dbReference>
<evidence type="ECO:0000256" key="1">
    <source>
        <dbReference type="ARBA" id="ARBA00010458"/>
    </source>
</evidence>
<name>A0A2S5B9U7_9BASI</name>